<evidence type="ECO:0000313" key="7">
    <source>
        <dbReference type="EMBL" id="AIT70684.1"/>
    </source>
</evidence>
<evidence type="ECO:0000313" key="8">
    <source>
        <dbReference type="Proteomes" id="UP000121784"/>
    </source>
</evidence>
<keyword evidence="4" id="KW-1015">Disulfide bond</keyword>
<dbReference type="Proteomes" id="UP000121784">
    <property type="component" value="Segment"/>
</dbReference>
<organism evidence="7 8">
    <name type="scientific">Cotia virus</name>
    <dbReference type="NCBI Taxonomy" id="39444"/>
    <lineage>
        <taxon>Viruses</taxon>
        <taxon>Varidnaviria</taxon>
        <taxon>Bamfordvirae</taxon>
        <taxon>Nucleocytoviricota</taxon>
        <taxon>Pokkesviricetes</taxon>
        <taxon>Chitovirales</taxon>
        <taxon>Poxviridae</taxon>
        <taxon>Chordopoxvirinae</taxon>
        <taxon>Oryzopoxvirus</taxon>
        <taxon>Oryzopoxvirus cotia</taxon>
    </lineage>
</organism>
<dbReference type="InterPro" id="IPR008554">
    <property type="entry name" value="Glutaredoxin-like"/>
</dbReference>
<comment type="function">
    <text evidence="6">Glutaredoxin necessary for virion morphogenesis and virus replication.</text>
</comment>
<accession>A0A097IVS7</accession>
<dbReference type="Pfam" id="PF05768">
    <property type="entry name" value="Glrx-like"/>
    <property type="match status" value="1"/>
</dbReference>
<keyword evidence="2 6" id="KW-0813">Transport</keyword>
<name>A0A097IVS7_9POXV</name>
<comment type="subcellular location">
    <subcellularLocation>
        <location evidence="6">Host cytoplasm</location>
    </subcellularLocation>
</comment>
<evidence type="ECO:0000256" key="2">
    <source>
        <dbReference type="ARBA" id="ARBA00022448"/>
    </source>
</evidence>
<evidence type="ECO:0000256" key="6">
    <source>
        <dbReference type="RuleBase" id="RU363082"/>
    </source>
</evidence>
<reference evidence="7 8" key="1">
    <citation type="submission" date="2014-09" db="EMBL/GenBank/DDBJ databases">
        <title>Complete Genome Sequence of the Embu Virus Strain SPAn 880.</title>
        <authorList>
            <person name="Ibrahim M.S."/>
            <person name="Antwerpen M.H."/>
            <person name="Georgi E."/>
            <person name="Vette P."/>
            <person name="Zoeller G."/>
            <person name="Meyer H."/>
        </authorList>
    </citation>
    <scope>NUCLEOTIDE SEQUENCE [LARGE SCALE GENOMIC DNA]</scope>
    <source>
        <strain evidence="7">SPAn880</strain>
    </source>
</reference>
<dbReference type="EMBL" id="KM595078">
    <property type="protein sequence ID" value="AIT70684.1"/>
    <property type="molecule type" value="Genomic_DNA"/>
</dbReference>
<keyword evidence="3 6" id="KW-0249">Electron transport</keyword>
<comment type="subunit">
    <text evidence="1">Homodimer.</text>
</comment>
<gene>
    <name evidence="7" type="primary">69</name>
</gene>
<evidence type="ECO:0000256" key="4">
    <source>
        <dbReference type="ARBA" id="ARBA00023157"/>
    </source>
</evidence>
<keyword evidence="6" id="KW-1035">Host cytoplasm</keyword>
<sequence>MKNTTLILFGKPLCGICENISEIMKNLEDEYDILRINLLSFFSKNGQIKEFDVDQGAIFINNYFKYLSDSALALFKYDTKTEKMAYVDISKFFNLAVIDKSFIKIDELKEVIENSPYGIWPPVIPKE</sequence>
<evidence type="ECO:0000256" key="1">
    <source>
        <dbReference type="ARBA" id="ARBA00011738"/>
    </source>
</evidence>
<dbReference type="GO" id="GO:0030430">
    <property type="term" value="C:host cell cytoplasm"/>
    <property type="evidence" value="ECO:0007669"/>
    <property type="project" value="UniProtKB-SubCell"/>
</dbReference>
<keyword evidence="5 6" id="KW-0676">Redox-active center</keyword>
<comment type="similarity">
    <text evidence="6">Belongs to the glutaredoxin family.</text>
</comment>
<proteinExistence type="inferred from homology"/>
<protein>
    <recommendedName>
        <fullName evidence="6">Glutaredoxin-2</fullName>
    </recommendedName>
</protein>
<dbReference type="Gene3D" id="3.40.30.10">
    <property type="entry name" value="Glutaredoxin"/>
    <property type="match status" value="1"/>
</dbReference>
<evidence type="ECO:0000256" key="5">
    <source>
        <dbReference type="ARBA" id="ARBA00023284"/>
    </source>
</evidence>
<evidence type="ECO:0000256" key="3">
    <source>
        <dbReference type="ARBA" id="ARBA00022982"/>
    </source>
</evidence>